<evidence type="ECO:0008006" key="5">
    <source>
        <dbReference type="Google" id="ProtNLM"/>
    </source>
</evidence>
<reference evidence="2" key="2">
    <citation type="journal article" date="2021" name="Int. J. Syst. Evol. Microbiol.">
        <title>Bradyrhizobium septentrionale sp. nov. (sv. septentrionale) and Bradyrhizobium quebecense sp. nov. (sv. septentrionale) associated with legumes native to Canada possess rearranged symbiosis genes and numerous insertion sequences.</title>
        <authorList>
            <person name="Bromfield E.S.P."/>
            <person name="Cloutier S."/>
        </authorList>
    </citation>
    <scope>NUCLEOTIDE SEQUENCE</scope>
    <source>
        <strain evidence="2">12S5</strain>
    </source>
</reference>
<feature type="chain" id="PRO_5037952941" description="DUF5678 domain-containing protein" evidence="1">
    <location>
        <begin position="33"/>
        <end position="124"/>
    </location>
</feature>
<reference evidence="3" key="1">
    <citation type="submission" date="2020-06" db="EMBL/GenBank/DDBJ databases">
        <title>Whole Genome Sequence of Bradyrhizobium sp. Strain 66S1MB.</title>
        <authorList>
            <person name="Bromfield E."/>
            <person name="Cloutier S."/>
        </authorList>
    </citation>
    <scope>NUCLEOTIDE SEQUENCE</scope>
    <source>
        <strain evidence="3">66S1MB</strain>
    </source>
</reference>
<evidence type="ECO:0000313" key="2">
    <source>
        <dbReference type="EMBL" id="MBO1429492.1"/>
    </source>
</evidence>
<accession>A0A974ACV5</accession>
<organism evidence="3">
    <name type="scientific">Bradyrhizobium quebecense</name>
    <dbReference type="NCBI Taxonomy" id="2748629"/>
    <lineage>
        <taxon>Bacteria</taxon>
        <taxon>Pseudomonadati</taxon>
        <taxon>Pseudomonadota</taxon>
        <taxon>Alphaproteobacteria</taxon>
        <taxon>Hyphomicrobiales</taxon>
        <taxon>Nitrobacteraceae</taxon>
        <taxon>Bradyrhizobium</taxon>
    </lineage>
</organism>
<evidence type="ECO:0000313" key="4">
    <source>
        <dbReference type="Proteomes" id="UP000692816"/>
    </source>
</evidence>
<dbReference type="EMBL" id="JAGEPA010000001">
    <property type="protein sequence ID" value="MBO1429492.1"/>
    <property type="molecule type" value="Genomic_DNA"/>
</dbReference>
<comment type="caution">
    <text evidence="3">The sequence shown here is derived from an EMBL/GenBank/DDBJ whole genome shotgun (WGS) entry which is preliminary data.</text>
</comment>
<dbReference type="AlphaFoldDB" id="A0A974ACV5"/>
<evidence type="ECO:0000256" key="1">
    <source>
        <dbReference type="SAM" id="SignalP"/>
    </source>
</evidence>
<name>A0A974ACV5_9BRAD</name>
<sequence>MPQLIRCRKAGRVSRRAMARDLAALIPSLHHAAAFLLEFIRPPVHFPGEQARQQSSMEAKMTTYRAYIVGPHSRSIGVVNMDCSDDDAAVTSASRLVDRHDIELWQMDRPVARFDAGSKQVFRK</sequence>
<dbReference type="Proteomes" id="UP000692816">
    <property type="component" value="Unassembled WGS sequence"/>
</dbReference>
<proteinExistence type="predicted"/>
<dbReference type="RefSeq" id="WP_176529800.1">
    <property type="nucleotide sequence ID" value="NZ_CP088022.1"/>
</dbReference>
<keyword evidence="1" id="KW-0732">Signal</keyword>
<feature type="signal peptide" evidence="1">
    <location>
        <begin position="1"/>
        <end position="32"/>
    </location>
</feature>
<gene>
    <name evidence="3" type="ORF">HU230_09060</name>
    <name evidence="2" type="ORF">J4P68_08605</name>
</gene>
<evidence type="ECO:0000313" key="3">
    <source>
        <dbReference type="EMBL" id="NVL05865.1"/>
    </source>
</evidence>
<keyword evidence="4" id="KW-1185">Reference proteome</keyword>
<dbReference type="EMBL" id="JABWSX010000001">
    <property type="protein sequence ID" value="NVL05865.1"/>
    <property type="molecule type" value="Genomic_DNA"/>
</dbReference>
<protein>
    <recommendedName>
        <fullName evidence="5">DUF5678 domain-containing protein</fullName>
    </recommendedName>
</protein>